<dbReference type="GO" id="GO:0000287">
    <property type="term" value="F:magnesium ion binding"/>
    <property type="evidence" value="ECO:0007669"/>
    <property type="project" value="InterPro"/>
</dbReference>
<dbReference type="SUPFAM" id="SSF52467">
    <property type="entry name" value="DHS-like NAD/FAD-binding domain"/>
    <property type="match status" value="1"/>
</dbReference>
<proteinExistence type="inferred from homology"/>
<dbReference type="PANTHER" id="PTHR42981:SF2">
    <property type="entry name" value="PYRUVATE DEHYDROGENASE [UBIQUINONE]"/>
    <property type="match status" value="1"/>
</dbReference>
<dbReference type="InterPro" id="IPR011766">
    <property type="entry name" value="TPP_enzyme_TPP-bd"/>
</dbReference>
<evidence type="ECO:0000259" key="6">
    <source>
        <dbReference type="Pfam" id="PF02776"/>
    </source>
</evidence>
<comment type="caution">
    <text evidence="7">The sequence shown here is derived from an EMBL/GenBank/DDBJ whole genome shotgun (WGS) entry which is preliminary data.</text>
</comment>
<keyword evidence="2 3" id="KW-0786">Thiamine pyrophosphate</keyword>
<dbReference type="AlphaFoldDB" id="A0A074M6G2"/>
<dbReference type="InterPro" id="IPR029035">
    <property type="entry name" value="DHS-like_NAD/FAD-binding_dom"/>
</dbReference>
<dbReference type="PANTHER" id="PTHR42981">
    <property type="entry name" value="PYRUVATE DEHYDROGENASE [UBIQUINONE]"/>
    <property type="match status" value="1"/>
</dbReference>
<dbReference type="OrthoDB" id="4494979at2"/>
<evidence type="ECO:0000256" key="1">
    <source>
        <dbReference type="ARBA" id="ARBA00007812"/>
    </source>
</evidence>
<evidence type="ECO:0000313" key="7">
    <source>
        <dbReference type="EMBL" id="KEO81572.1"/>
    </source>
</evidence>
<gene>
    <name evidence="7" type="ORF">EL26_20015</name>
</gene>
<sequence length="558" mass="59604">MASLQKQTTAPLTTPSPTTTLTVAHTIVQQLQAWGVERIYGVAGDTFLDFLDALDGSGLQFIAVKHESTAAFMASAEAKLTGKLGVCLATSGPGMANLLNGLGDAYQDQVPVLAITGQVPTNSIGTDAKQYLDQQVFIEPLAAYSALLASPDATVEVFTKAIHTALERGAVTHVSVPKDLFTQTQSTPIRKQPQLVRGTVQFNPQDVDRAAAILQSAKQPVVVAGIGARNAAQSVEQLCETLGAGLILSLGAKGLIDENNPHLLGGIGKAGSPYAADVLKRADVVLLAGDTWWPQDYVPRNVRIVQVDYAATNIGTKFDVELGLVGDTNVILPALVEKLQGHEKNQQWLTEIHQAREQWYAETEAEAGHEGSPVHPARLIRALENTVRPDAVLCVDTGDHTVWFNRIFRSHGSNQDVLFSGTWRSMGFGLPAAMAAQLCQPNRQVVALVGDGCLGMNLADLATLARYNLAVTVVVVNNGYLQMETDRQRVGNHSQLGSDLTNPDFVQVAEACGLAGFRVQDSRELDSVLSQALSLPGPSLVEVNTADVIFPNITKKEA</sequence>
<dbReference type="eggNOG" id="COG0028">
    <property type="taxonomic scope" value="Bacteria"/>
</dbReference>
<dbReference type="PROSITE" id="PS00187">
    <property type="entry name" value="TPP_ENZYMES"/>
    <property type="match status" value="1"/>
</dbReference>
<dbReference type="Gene3D" id="3.40.50.970">
    <property type="match status" value="2"/>
</dbReference>
<name>A0A074M6G2_9BACL</name>
<feature type="domain" description="Thiamine pyrophosphate enzyme TPP-binding" evidence="5">
    <location>
        <begin position="396"/>
        <end position="543"/>
    </location>
</feature>
<dbReference type="Pfam" id="PF00205">
    <property type="entry name" value="TPP_enzyme_M"/>
    <property type="match status" value="1"/>
</dbReference>
<evidence type="ECO:0000313" key="8">
    <source>
        <dbReference type="Proteomes" id="UP000027931"/>
    </source>
</evidence>
<comment type="similarity">
    <text evidence="1 3">Belongs to the TPP enzyme family.</text>
</comment>
<dbReference type="InterPro" id="IPR012001">
    <property type="entry name" value="Thiamin_PyroP_enz_TPP-bd_dom"/>
</dbReference>
<dbReference type="GO" id="GO:0003824">
    <property type="term" value="F:catalytic activity"/>
    <property type="evidence" value="ECO:0007669"/>
    <property type="project" value="InterPro"/>
</dbReference>
<accession>A0A074M6G2</accession>
<dbReference type="Pfam" id="PF02776">
    <property type="entry name" value="TPP_enzyme_N"/>
    <property type="match status" value="1"/>
</dbReference>
<dbReference type="STRING" id="1157490.EL26_20015"/>
<evidence type="ECO:0000256" key="3">
    <source>
        <dbReference type="RuleBase" id="RU362132"/>
    </source>
</evidence>
<evidence type="ECO:0000256" key="2">
    <source>
        <dbReference type="ARBA" id="ARBA00023052"/>
    </source>
</evidence>
<evidence type="ECO:0000259" key="4">
    <source>
        <dbReference type="Pfam" id="PF00205"/>
    </source>
</evidence>
<reference evidence="7 8" key="1">
    <citation type="journal article" date="2013" name="Int. J. Syst. Evol. Microbiol.">
        <title>Tumebacillus flagellatus sp. nov., an alpha-amylase/pullulanase-producing bacterium isolated from cassava wastewater.</title>
        <authorList>
            <person name="Wang Q."/>
            <person name="Xie N."/>
            <person name="Qin Y."/>
            <person name="Shen N."/>
            <person name="Zhu J."/>
            <person name="Mi H."/>
            <person name="Huang R."/>
        </authorList>
    </citation>
    <scope>NUCLEOTIDE SEQUENCE [LARGE SCALE GENOMIC DNA]</scope>
    <source>
        <strain evidence="7 8">GST4</strain>
    </source>
</reference>
<dbReference type="InterPro" id="IPR012000">
    <property type="entry name" value="Thiamin_PyroP_enz_cen_dom"/>
</dbReference>
<dbReference type="EMBL" id="JMIR01000035">
    <property type="protein sequence ID" value="KEO81572.1"/>
    <property type="molecule type" value="Genomic_DNA"/>
</dbReference>
<dbReference type="GO" id="GO:0030976">
    <property type="term" value="F:thiamine pyrophosphate binding"/>
    <property type="evidence" value="ECO:0007669"/>
    <property type="project" value="InterPro"/>
</dbReference>
<dbReference type="Proteomes" id="UP000027931">
    <property type="component" value="Unassembled WGS sequence"/>
</dbReference>
<dbReference type="RefSeq" id="WP_081857337.1">
    <property type="nucleotide sequence ID" value="NZ_JMIR01000035.1"/>
</dbReference>
<dbReference type="InterPro" id="IPR000399">
    <property type="entry name" value="TPP-bd_CS"/>
</dbReference>
<keyword evidence="7" id="KW-0670">Pyruvate</keyword>
<organism evidence="7 8">
    <name type="scientific">Tumebacillus flagellatus</name>
    <dbReference type="NCBI Taxonomy" id="1157490"/>
    <lineage>
        <taxon>Bacteria</taxon>
        <taxon>Bacillati</taxon>
        <taxon>Bacillota</taxon>
        <taxon>Bacilli</taxon>
        <taxon>Bacillales</taxon>
        <taxon>Alicyclobacillaceae</taxon>
        <taxon>Tumebacillus</taxon>
    </lineage>
</organism>
<protein>
    <submittedName>
        <fullName evidence="7">Pyruvate oxidase</fullName>
    </submittedName>
</protein>
<dbReference type="Gene3D" id="3.40.50.1220">
    <property type="entry name" value="TPP-binding domain"/>
    <property type="match status" value="1"/>
</dbReference>
<dbReference type="InterPro" id="IPR047211">
    <property type="entry name" value="POXB-like"/>
</dbReference>
<feature type="domain" description="Thiamine pyrophosphate enzyme N-terminal TPP-binding" evidence="6">
    <location>
        <begin position="22"/>
        <end position="135"/>
    </location>
</feature>
<dbReference type="SUPFAM" id="SSF52518">
    <property type="entry name" value="Thiamin diphosphate-binding fold (THDP-binding)"/>
    <property type="match status" value="2"/>
</dbReference>
<dbReference type="InterPro" id="IPR029061">
    <property type="entry name" value="THDP-binding"/>
</dbReference>
<dbReference type="FunFam" id="3.40.50.970:FF:000007">
    <property type="entry name" value="Acetolactate synthase"/>
    <property type="match status" value="1"/>
</dbReference>
<dbReference type="Pfam" id="PF02775">
    <property type="entry name" value="TPP_enzyme_C"/>
    <property type="match status" value="1"/>
</dbReference>
<feature type="domain" description="Thiamine pyrophosphate enzyme central" evidence="4">
    <location>
        <begin position="207"/>
        <end position="335"/>
    </location>
</feature>
<evidence type="ECO:0000259" key="5">
    <source>
        <dbReference type="Pfam" id="PF02775"/>
    </source>
</evidence>
<keyword evidence="8" id="KW-1185">Reference proteome</keyword>